<dbReference type="AlphaFoldDB" id="A0AAN6GND0"/>
<feature type="compositionally biased region" description="Low complexity" evidence="1">
    <location>
        <begin position="465"/>
        <end position="487"/>
    </location>
</feature>
<feature type="region of interest" description="Disordered" evidence="1">
    <location>
        <begin position="358"/>
        <end position="601"/>
    </location>
</feature>
<proteinExistence type="predicted"/>
<feature type="compositionally biased region" description="Low complexity" evidence="1">
    <location>
        <begin position="617"/>
        <end position="634"/>
    </location>
</feature>
<feature type="compositionally biased region" description="Polar residues" evidence="1">
    <location>
        <begin position="747"/>
        <end position="760"/>
    </location>
</feature>
<comment type="caution">
    <text evidence="2">The sequence shown here is derived from an EMBL/GenBank/DDBJ whole genome shotgun (WGS) entry which is preliminary data.</text>
</comment>
<feature type="compositionally biased region" description="Gly residues" evidence="1">
    <location>
        <begin position="717"/>
        <end position="729"/>
    </location>
</feature>
<evidence type="ECO:0000256" key="1">
    <source>
        <dbReference type="SAM" id="MobiDB-lite"/>
    </source>
</evidence>
<feature type="compositionally biased region" description="Polar residues" evidence="1">
    <location>
        <begin position="370"/>
        <end position="380"/>
    </location>
</feature>
<feature type="compositionally biased region" description="Polar residues" evidence="1">
    <location>
        <begin position="242"/>
        <end position="262"/>
    </location>
</feature>
<accession>A0AAN6GND0</accession>
<feature type="compositionally biased region" description="Gly residues" evidence="1">
    <location>
        <begin position="635"/>
        <end position="653"/>
    </location>
</feature>
<dbReference type="Proteomes" id="UP001176517">
    <property type="component" value="Unassembled WGS sequence"/>
</dbReference>
<name>A0AAN6GND0_9BASI</name>
<feature type="compositionally biased region" description="Low complexity" evidence="1">
    <location>
        <begin position="418"/>
        <end position="433"/>
    </location>
</feature>
<feature type="compositionally biased region" description="Polar residues" evidence="1">
    <location>
        <begin position="700"/>
        <end position="712"/>
    </location>
</feature>
<organism evidence="2 3">
    <name type="scientific">Tilletia horrida</name>
    <dbReference type="NCBI Taxonomy" id="155126"/>
    <lineage>
        <taxon>Eukaryota</taxon>
        <taxon>Fungi</taxon>
        <taxon>Dikarya</taxon>
        <taxon>Basidiomycota</taxon>
        <taxon>Ustilaginomycotina</taxon>
        <taxon>Exobasidiomycetes</taxon>
        <taxon>Tilletiales</taxon>
        <taxon>Tilletiaceae</taxon>
        <taxon>Tilletia</taxon>
    </lineage>
</organism>
<feature type="compositionally biased region" description="Low complexity" evidence="1">
    <location>
        <begin position="672"/>
        <end position="689"/>
    </location>
</feature>
<feature type="region of interest" description="Disordered" evidence="1">
    <location>
        <begin position="614"/>
        <end position="768"/>
    </location>
</feature>
<sequence>MATAATSASHLPAEASGSATASSSSSSSVAALISKRAKAVHKKLQRINAYSEGTLNADQQRAIATKPTLQAIEAELSTLLSQATAHEASQKSEAQAEIDRLTDLVNSNAQRADQLQSQLHFLLQFLHLYALVQSPASDSQQSAQLPPGLAATISPTDIQALTSIFYAFANAPLVQPPAFSGEGALEIIDRIRSADPSEIVISDSTAPDHPARVTHSRIAELVQALTAAPPIPTRFDAADELPTSSEDSLQAPTQPKQISFGASATVPDDEQDSSAAPIPMPVPHLANTDSSVPELVSSSIVASTIPFDTTAQQQSQSSSYPVFDANDADLGFSVGTGPVPPPANGRILFMQASEVEGEVEPEPSVFGIQPSLSGQMQHQQPPLRFDAGAEEDEVEAEAQAAPPAEPAHTIEPEGGAVDGAPEAEPVPAAQPDALTTEPAPPVLRDLVTPAPAAADSNPAGPTQDPSAPVEAPPVVVDVSASAAPAPARKIDWASLDEDDDVDEISEEVMRSVVLSGTPAATSTTTSAPKAAAQQQSSVPPAAEAEATRLAKQIEPTNQPRANGSGNANGTNARSGRSGTGGGKQQSSAPAPAPVLRKAEPIVDEDGFVMQVTKKTLRQQQLAAQQQQQQQQQNRGAGGGRSGGRGNSGGGGARSGRPQGQGQRRERREGNVSSSSDAATAAAAGTPSNGSAGGQQKERTGSSGQQQPNSGWRTNPGSGAGRGSGAGSGGAAPNTSGGRGRGNRNRAPNASGSGPRPSNAQAEGPAPSA</sequence>
<reference evidence="2" key="1">
    <citation type="journal article" date="2023" name="PhytoFront">
        <title>Draft Genome Resources of Seven Strains of Tilletia horrida, Causal Agent of Kernel Smut of Rice.</title>
        <authorList>
            <person name="Khanal S."/>
            <person name="Antony Babu S."/>
            <person name="Zhou X.G."/>
        </authorList>
    </citation>
    <scope>NUCLEOTIDE SEQUENCE</scope>
    <source>
        <strain evidence="2">TX6</strain>
    </source>
</reference>
<protein>
    <submittedName>
        <fullName evidence="2">Uncharacterized protein</fullName>
    </submittedName>
</protein>
<feature type="compositionally biased region" description="Low complexity" evidence="1">
    <location>
        <begin position="517"/>
        <end position="544"/>
    </location>
</feature>
<keyword evidence="3" id="KW-1185">Reference proteome</keyword>
<evidence type="ECO:0000313" key="2">
    <source>
        <dbReference type="EMBL" id="KAK0548143.1"/>
    </source>
</evidence>
<feature type="region of interest" description="Disordered" evidence="1">
    <location>
        <begin position="233"/>
        <end position="284"/>
    </location>
</feature>
<feature type="compositionally biased region" description="Low complexity" evidence="1">
    <location>
        <begin position="13"/>
        <end position="26"/>
    </location>
</feature>
<dbReference type="EMBL" id="JAPDMZ010000143">
    <property type="protein sequence ID" value="KAK0548143.1"/>
    <property type="molecule type" value="Genomic_DNA"/>
</dbReference>
<gene>
    <name evidence="2" type="ORF">OC846_004604</name>
</gene>
<feature type="compositionally biased region" description="Acidic residues" evidence="1">
    <location>
        <begin position="494"/>
        <end position="506"/>
    </location>
</feature>
<feature type="region of interest" description="Disordered" evidence="1">
    <location>
        <begin position="1"/>
        <end position="26"/>
    </location>
</feature>
<feature type="compositionally biased region" description="Low complexity" evidence="1">
    <location>
        <begin position="560"/>
        <end position="576"/>
    </location>
</feature>
<evidence type="ECO:0000313" key="3">
    <source>
        <dbReference type="Proteomes" id="UP001176517"/>
    </source>
</evidence>